<sequence length="58" mass="6858">MNLVKDLKDVIEYVKDIKANVENLKLRIDMSVGSSREPYRSWHNDLESIIKDLERVIQ</sequence>
<reference evidence="1" key="1">
    <citation type="journal article" date="2021" name="Proc. Natl. Acad. Sci. U.S.A.">
        <title>A Catalog of Tens of Thousands of Viruses from Human Metagenomes Reveals Hidden Associations with Chronic Diseases.</title>
        <authorList>
            <person name="Tisza M.J."/>
            <person name="Buck C.B."/>
        </authorList>
    </citation>
    <scope>NUCLEOTIDE SEQUENCE</scope>
    <source>
        <strain evidence="1">CtiuS14</strain>
    </source>
</reference>
<organism evidence="1">
    <name type="scientific">Podoviridae sp. ctiuS14</name>
    <dbReference type="NCBI Taxonomy" id="2827620"/>
    <lineage>
        <taxon>Viruses</taxon>
        <taxon>Duplodnaviria</taxon>
        <taxon>Heunggongvirae</taxon>
        <taxon>Uroviricota</taxon>
        <taxon>Caudoviricetes</taxon>
    </lineage>
</organism>
<accession>A0A8S5LLY5</accession>
<proteinExistence type="predicted"/>
<dbReference type="EMBL" id="BK015876">
    <property type="protein sequence ID" value="DAD71100.1"/>
    <property type="molecule type" value="Genomic_DNA"/>
</dbReference>
<protein>
    <submittedName>
        <fullName evidence="1">Uncharacterized protein</fullName>
    </submittedName>
</protein>
<name>A0A8S5LLY5_9CAUD</name>
<evidence type="ECO:0000313" key="1">
    <source>
        <dbReference type="EMBL" id="DAD71100.1"/>
    </source>
</evidence>